<dbReference type="Pfam" id="PF19263">
    <property type="entry name" value="DUF5906"/>
    <property type="match status" value="1"/>
</dbReference>
<dbReference type="InterPro" id="IPR045455">
    <property type="entry name" value="NrS-1_pol-like_helicase"/>
</dbReference>
<evidence type="ECO:0000259" key="4">
    <source>
        <dbReference type="PROSITE" id="PS51206"/>
    </source>
</evidence>
<keyword evidence="2" id="KW-0378">Hydrolase</keyword>
<dbReference type="NCBIfam" id="TIGR01613">
    <property type="entry name" value="primase_Cterm"/>
    <property type="match status" value="1"/>
</dbReference>
<keyword evidence="1" id="KW-0547">Nucleotide-binding</keyword>
<dbReference type="Proteomes" id="UP000469734">
    <property type="component" value="Unassembled WGS sequence"/>
</dbReference>
<dbReference type="PROSITE" id="PS51206">
    <property type="entry name" value="SF3_HELICASE_1"/>
    <property type="match status" value="1"/>
</dbReference>
<comment type="caution">
    <text evidence="5">The sequence shown here is derived from an EMBL/GenBank/DDBJ whole genome shotgun (WGS) entry which is preliminary data.</text>
</comment>
<feature type="domain" description="SF3 helicase" evidence="4">
    <location>
        <begin position="142"/>
        <end position="294"/>
    </location>
</feature>
<organism evidence="5 6">
    <name type="scientific">Duganella margarita</name>
    <dbReference type="NCBI Taxonomy" id="2692170"/>
    <lineage>
        <taxon>Bacteria</taxon>
        <taxon>Pseudomonadati</taxon>
        <taxon>Pseudomonadota</taxon>
        <taxon>Betaproteobacteria</taxon>
        <taxon>Burkholderiales</taxon>
        <taxon>Oxalobacteraceae</taxon>
        <taxon>Telluria group</taxon>
        <taxon>Duganella</taxon>
    </lineage>
</organism>
<reference evidence="5 6" key="1">
    <citation type="submission" date="2019-12" db="EMBL/GenBank/DDBJ databases">
        <title>Novel species isolated from a subtropical stream in China.</title>
        <authorList>
            <person name="Lu H."/>
        </authorList>
    </citation>
    <scope>NUCLEOTIDE SEQUENCE [LARGE SCALE GENOMIC DNA]</scope>
    <source>
        <strain evidence="5 6">FT134W</strain>
    </source>
</reference>
<dbReference type="InterPro" id="IPR027417">
    <property type="entry name" value="P-loop_NTPase"/>
</dbReference>
<dbReference type="InterPro" id="IPR014015">
    <property type="entry name" value="Helicase_SF3_DNA-vir"/>
</dbReference>
<evidence type="ECO:0000313" key="5">
    <source>
        <dbReference type="EMBL" id="MYM71620.1"/>
    </source>
</evidence>
<gene>
    <name evidence="5" type="ORF">GTP56_05340</name>
</gene>
<proteinExistence type="predicted"/>
<dbReference type="RefSeq" id="WP_161049274.1">
    <property type="nucleotide sequence ID" value="NZ_WWCR01000003.1"/>
</dbReference>
<dbReference type="SUPFAM" id="SSF52540">
    <property type="entry name" value="P-loop containing nucleoside triphosphate hydrolases"/>
    <property type="match status" value="1"/>
</dbReference>
<dbReference type="PANTHER" id="PTHR35372:SF2">
    <property type="entry name" value="SF3 HELICASE DOMAIN-CONTAINING PROTEIN"/>
    <property type="match status" value="1"/>
</dbReference>
<keyword evidence="3" id="KW-0067">ATP-binding</keyword>
<accession>A0A7X4KFR5</accession>
<dbReference type="AlphaFoldDB" id="A0A7X4KFR5"/>
<dbReference type="GO" id="GO:0016787">
    <property type="term" value="F:hydrolase activity"/>
    <property type="evidence" value="ECO:0007669"/>
    <property type="project" value="UniProtKB-KW"/>
</dbReference>
<evidence type="ECO:0000256" key="3">
    <source>
        <dbReference type="ARBA" id="ARBA00022840"/>
    </source>
</evidence>
<evidence type="ECO:0000313" key="6">
    <source>
        <dbReference type="Proteomes" id="UP000469734"/>
    </source>
</evidence>
<evidence type="ECO:0000256" key="2">
    <source>
        <dbReference type="ARBA" id="ARBA00022801"/>
    </source>
</evidence>
<name>A0A7X4KFR5_9BURK</name>
<dbReference type="PANTHER" id="PTHR35372">
    <property type="entry name" value="ATP BINDING PROTEIN-RELATED"/>
    <property type="match status" value="1"/>
</dbReference>
<dbReference type="InterPro" id="IPR006500">
    <property type="entry name" value="Helicase_put_C_phage/plasmid"/>
</dbReference>
<evidence type="ECO:0000256" key="1">
    <source>
        <dbReference type="ARBA" id="ARBA00022741"/>
    </source>
</evidence>
<dbReference type="InterPro" id="IPR051620">
    <property type="entry name" value="ORF904-like_C"/>
</dbReference>
<protein>
    <submittedName>
        <fullName evidence="5">DNA primase</fullName>
    </submittedName>
</protein>
<dbReference type="EMBL" id="WWCR01000003">
    <property type="protein sequence ID" value="MYM71620.1"/>
    <property type="molecule type" value="Genomic_DNA"/>
</dbReference>
<dbReference type="Gene3D" id="3.40.50.300">
    <property type="entry name" value="P-loop containing nucleotide triphosphate hydrolases"/>
    <property type="match status" value="1"/>
</dbReference>
<sequence length="427" mass="47924">MSISFQPHDYAVHLERSGKYATDGGDLFYWNDLYWEIRSFNDAAKAAYGWLVKHRPEFASSANAATAVRAALLHCAVVPKMGNELVIPCQNGYLRLRDAELVLSEPSQEAGLRYALRCLYEPGRRPQGRFLSFLNQILPDRDVQNRVQEYIGLTLTTDTNHQRAQLWIGKGANGKGVLCNIIQALHGNPKSLDLGELQRSKFVLSQHIDSSLICADEVPSEIINEGLLKSLIAGESVSIDRKFRDPVSARITGKFLVLGNQLPRVTDHSDGFLRRWDIVPFDVSIPEEGRDPQLADYIIKHELSEVLNWALEGLLRLRKRGRFDPTIPTAMAKMLTKAKAETNSVIAWVEDADVTLGCEGELREKSAVYADYVAWCKRNGFFGMSSPRFWTILSGVLPWTATRPRTASGAQVKACNVRVLSVEPWRR</sequence>
<dbReference type="GO" id="GO:0005524">
    <property type="term" value="F:ATP binding"/>
    <property type="evidence" value="ECO:0007669"/>
    <property type="project" value="UniProtKB-KW"/>
</dbReference>